<keyword evidence="2" id="KW-1185">Reference proteome</keyword>
<evidence type="ECO:0000313" key="2">
    <source>
        <dbReference type="Proteomes" id="UP000078512"/>
    </source>
</evidence>
<dbReference type="AlphaFoldDB" id="A0A197JIL4"/>
<dbReference type="OrthoDB" id="2445244at2759"/>
<reference evidence="1 2" key="1">
    <citation type="submission" date="2016-05" db="EMBL/GenBank/DDBJ databases">
        <title>Genome sequencing reveals origins of a unique bacterial endosymbiosis in the earliest lineages of terrestrial Fungi.</title>
        <authorList>
            <consortium name="DOE Joint Genome Institute"/>
            <person name="Uehling J."/>
            <person name="Gryganskyi A."/>
            <person name="Hameed K."/>
            <person name="Tschaplinski T."/>
            <person name="Misztal P."/>
            <person name="Wu S."/>
            <person name="Desiro A."/>
            <person name="Vande Pol N."/>
            <person name="Du Z.-Y."/>
            <person name="Zienkiewicz A."/>
            <person name="Zienkiewicz K."/>
            <person name="Morin E."/>
            <person name="Tisserant E."/>
            <person name="Splivallo R."/>
            <person name="Hainaut M."/>
            <person name="Henrissat B."/>
            <person name="Ohm R."/>
            <person name="Kuo A."/>
            <person name="Yan J."/>
            <person name="Lipzen A."/>
            <person name="Nolan M."/>
            <person name="Labutti K."/>
            <person name="Barry K."/>
            <person name="Goldstein A."/>
            <person name="Labbe J."/>
            <person name="Schadt C."/>
            <person name="Tuskan G."/>
            <person name="Grigoriev I."/>
            <person name="Martin F."/>
            <person name="Vilgalys R."/>
            <person name="Bonito G."/>
        </authorList>
    </citation>
    <scope>NUCLEOTIDE SEQUENCE [LARGE SCALE GENOMIC DNA]</scope>
    <source>
        <strain evidence="1 2">AG-77</strain>
    </source>
</reference>
<evidence type="ECO:0000313" key="1">
    <source>
        <dbReference type="EMBL" id="OAQ24823.1"/>
    </source>
</evidence>
<proteinExistence type="predicted"/>
<dbReference type="Proteomes" id="UP000078512">
    <property type="component" value="Unassembled WGS sequence"/>
</dbReference>
<feature type="non-terminal residue" evidence="1">
    <location>
        <position position="76"/>
    </location>
</feature>
<gene>
    <name evidence="1" type="ORF">K457DRAFT_57642</name>
</gene>
<dbReference type="EMBL" id="KV442087">
    <property type="protein sequence ID" value="OAQ24823.1"/>
    <property type="molecule type" value="Genomic_DNA"/>
</dbReference>
<protein>
    <submittedName>
        <fullName evidence="1">Uncharacterized protein</fullName>
    </submittedName>
</protein>
<name>A0A197JIL4_9FUNG</name>
<sequence>LQGHDIFYNKSSHLQAYPKWQLVVALMWIGTYGSGASTVRVEGTLILGQGAVTLYTNRVINAILPKRDKWLAWPDA</sequence>
<organism evidence="1 2">
    <name type="scientific">Linnemannia elongata AG-77</name>
    <dbReference type="NCBI Taxonomy" id="1314771"/>
    <lineage>
        <taxon>Eukaryota</taxon>
        <taxon>Fungi</taxon>
        <taxon>Fungi incertae sedis</taxon>
        <taxon>Mucoromycota</taxon>
        <taxon>Mortierellomycotina</taxon>
        <taxon>Mortierellomycetes</taxon>
        <taxon>Mortierellales</taxon>
        <taxon>Mortierellaceae</taxon>
        <taxon>Linnemannia</taxon>
    </lineage>
</organism>
<accession>A0A197JIL4</accession>
<feature type="non-terminal residue" evidence="1">
    <location>
        <position position="1"/>
    </location>
</feature>